<organism evidence="1 2">
    <name type="scientific">Hymenobacter polaris</name>
    <dbReference type="NCBI Taxonomy" id="2682546"/>
    <lineage>
        <taxon>Bacteria</taxon>
        <taxon>Pseudomonadati</taxon>
        <taxon>Bacteroidota</taxon>
        <taxon>Cytophagia</taxon>
        <taxon>Cytophagales</taxon>
        <taxon>Hymenobacteraceae</taxon>
        <taxon>Hymenobacter</taxon>
    </lineage>
</organism>
<accession>A0A7Y0AIT9</accession>
<evidence type="ECO:0000313" key="1">
    <source>
        <dbReference type="EMBL" id="NML68095.1"/>
    </source>
</evidence>
<keyword evidence="2" id="KW-1185">Reference proteome</keyword>
<dbReference type="EMBL" id="JABBGH010000006">
    <property type="protein sequence ID" value="NML68095.1"/>
    <property type="molecule type" value="Genomic_DNA"/>
</dbReference>
<sequence>MNCPAPLAAALQAMAAGLPDASNHYFLKANYYDHVEDNDDGDDPARWWLAVMWLNEETTRNFELGADELQLDVLLDGRRLTDWTRVSIPYSEVWDVLHQRTKGSPNPNGWATLYYDHAAMRMPPVG</sequence>
<dbReference type="AlphaFoldDB" id="A0A7Y0AIT9"/>
<protein>
    <submittedName>
        <fullName evidence="1">Uncharacterized protein</fullName>
    </submittedName>
</protein>
<evidence type="ECO:0000313" key="2">
    <source>
        <dbReference type="Proteomes" id="UP000559626"/>
    </source>
</evidence>
<name>A0A7Y0AIT9_9BACT</name>
<gene>
    <name evidence="1" type="ORF">HHL22_23090</name>
</gene>
<reference evidence="1 2" key="1">
    <citation type="submission" date="2020-04" db="EMBL/GenBank/DDBJ databases">
        <title>Hymenobacter polaris sp. nov., isolated from Arctic soil.</title>
        <authorList>
            <person name="Dahal R.H."/>
        </authorList>
    </citation>
    <scope>NUCLEOTIDE SEQUENCE [LARGE SCALE GENOMIC DNA]</scope>
    <source>
        <strain evidence="1 2">RP-2-7</strain>
    </source>
</reference>
<proteinExistence type="predicted"/>
<dbReference type="RefSeq" id="WP_169533803.1">
    <property type="nucleotide sequence ID" value="NZ_JABBGH010000006.1"/>
</dbReference>
<comment type="caution">
    <text evidence="1">The sequence shown here is derived from an EMBL/GenBank/DDBJ whole genome shotgun (WGS) entry which is preliminary data.</text>
</comment>
<dbReference type="Proteomes" id="UP000559626">
    <property type="component" value="Unassembled WGS sequence"/>
</dbReference>